<dbReference type="EMBL" id="MAVT02002207">
    <property type="protein sequence ID" value="POS69511.1"/>
    <property type="molecule type" value="Genomic_DNA"/>
</dbReference>
<feature type="non-terminal residue" evidence="1">
    <location>
        <position position="1"/>
    </location>
</feature>
<sequence>YVDKEEKIVAKWARHKTCKILNFGLRATSSTEATHRKLKVYLGHGMGNVLYLMEAADEMIADSSRALRIEEARQKTSSLQKFNGQKWLGELPLQVAWAALELLAATKTSAIRILQGKIPRGNCSPSTCDCPIYTQYNLPYASRIADYEEAGYPLKKEDIHKSY</sequence>
<evidence type="ECO:0000313" key="1">
    <source>
        <dbReference type="EMBL" id="POS69511.1"/>
    </source>
</evidence>
<dbReference type="STRING" id="158607.A0A2P5HGY2"/>
<gene>
    <name evidence="1" type="ORF">DHEL01_v212095</name>
</gene>
<dbReference type="AlphaFoldDB" id="A0A2P5HGY2"/>
<name>A0A2P5HGY2_DIAHE</name>
<protein>
    <submittedName>
        <fullName evidence="1">Uncharacterized protein</fullName>
    </submittedName>
</protein>
<dbReference type="InParanoid" id="A0A2P5HGY2"/>
<proteinExistence type="predicted"/>
<reference evidence="1" key="1">
    <citation type="submission" date="2017-09" db="EMBL/GenBank/DDBJ databases">
        <title>Polyketide synthases of a Diaporthe helianthi virulent isolate.</title>
        <authorList>
            <person name="Baroncelli R."/>
        </authorList>
    </citation>
    <scope>NUCLEOTIDE SEQUENCE [LARGE SCALE GENOMIC DNA]</scope>
    <source>
        <strain evidence="1">7/96</strain>
    </source>
</reference>
<comment type="caution">
    <text evidence="1">The sequence shown here is derived from an EMBL/GenBank/DDBJ whole genome shotgun (WGS) entry which is preliminary data.</text>
</comment>
<organism evidence="1 2">
    <name type="scientific">Diaporthe helianthi</name>
    <dbReference type="NCBI Taxonomy" id="158607"/>
    <lineage>
        <taxon>Eukaryota</taxon>
        <taxon>Fungi</taxon>
        <taxon>Dikarya</taxon>
        <taxon>Ascomycota</taxon>
        <taxon>Pezizomycotina</taxon>
        <taxon>Sordariomycetes</taxon>
        <taxon>Sordariomycetidae</taxon>
        <taxon>Diaporthales</taxon>
        <taxon>Diaporthaceae</taxon>
        <taxon>Diaporthe</taxon>
    </lineage>
</organism>
<dbReference type="OrthoDB" id="4900101at2759"/>
<evidence type="ECO:0000313" key="2">
    <source>
        <dbReference type="Proteomes" id="UP000094444"/>
    </source>
</evidence>
<accession>A0A2P5HGY2</accession>
<dbReference type="Proteomes" id="UP000094444">
    <property type="component" value="Unassembled WGS sequence"/>
</dbReference>
<keyword evidence="2" id="KW-1185">Reference proteome</keyword>